<reference evidence="2" key="1">
    <citation type="submission" date="2022-11" db="UniProtKB">
        <authorList>
            <consortium name="WormBaseParasite"/>
        </authorList>
    </citation>
    <scope>IDENTIFICATION</scope>
</reference>
<keyword evidence="1" id="KW-1185">Reference proteome</keyword>
<evidence type="ECO:0000313" key="1">
    <source>
        <dbReference type="Proteomes" id="UP000887569"/>
    </source>
</evidence>
<protein>
    <submittedName>
        <fullName evidence="2">Uncharacterized protein</fullName>
    </submittedName>
</protein>
<proteinExistence type="predicted"/>
<dbReference type="Proteomes" id="UP000887569">
    <property type="component" value="Unplaced"/>
</dbReference>
<dbReference type="AlphaFoldDB" id="A0A915C8W9"/>
<dbReference type="WBParaSite" id="PgR098_g026_t01">
    <property type="protein sequence ID" value="PgR098_g026_t01"/>
    <property type="gene ID" value="PgR098_g026"/>
</dbReference>
<organism evidence="1 2">
    <name type="scientific">Parascaris univalens</name>
    <name type="common">Nematode worm</name>
    <dbReference type="NCBI Taxonomy" id="6257"/>
    <lineage>
        <taxon>Eukaryota</taxon>
        <taxon>Metazoa</taxon>
        <taxon>Ecdysozoa</taxon>
        <taxon>Nematoda</taxon>
        <taxon>Chromadorea</taxon>
        <taxon>Rhabditida</taxon>
        <taxon>Spirurina</taxon>
        <taxon>Ascaridomorpha</taxon>
        <taxon>Ascaridoidea</taxon>
        <taxon>Ascarididae</taxon>
        <taxon>Parascaris</taxon>
    </lineage>
</organism>
<sequence length="75" mass="8649">MKKILVNSNKQFSPPQRDGRWEFFPYLPFPSLNRWGYTVAKLTFNCALHRLVNGDLLVTAPNDIVASQTFRYTAS</sequence>
<evidence type="ECO:0000313" key="2">
    <source>
        <dbReference type="WBParaSite" id="PgR098_g026_t01"/>
    </source>
</evidence>
<name>A0A915C8W9_PARUN</name>
<accession>A0A915C8W9</accession>